<comment type="similarity">
    <text evidence="2">Belongs to the Toll-like receptor family.</text>
</comment>
<name>A0AAW1USC0_9CUCU</name>
<dbReference type="SUPFAM" id="SSF52058">
    <property type="entry name" value="L domain-like"/>
    <property type="match status" value="3"/>
</dbReference>
<dbReference type="InterPro" id="IPR000483">
    <property type="entry name" value="Cys-rich_flank_reg_C"/>
</dbReference>
<dbReference type="GO" id="GO:0007165">
    <property type="term" value="P:signal transduction"/>
    <property type="evidence" value="ECO:0007669"/>
    <property type="project" value="InterPro"/>
</dbReference>
<dbReference type="AlphaFoldDB" id="A0AAW1USC0"/>
<dbReference type="Pfam" id="PF13855">
    <property type="entry name" value="LRR_8"/>
    <property type="match status" value="1"/>
</dbReference>
<evidence type="ECO:0000256" key="3">
    <source>
        <dbReference type="ARBA" id="ARBA00022614"/>
    </source>
</evidence>
<dbReference type="PRINTS" id="PR01537">
    <property type="entry name" value="INTRLKN1R1F"/>
</dbReference>
<sequence length="953" mass="110833">MMTTCSLRDVKTQDAQCELWKARGGYTYTCLIGPNQTIEILIYSLGNIRMECKGVTTLKLSHLPEINFNRDIGEMHLINCPLIESGFRAILDRFQAKRVTTLSYKTNFSFGPLEFKHFLGLDSVHYLVLTNNIDYFDGNIFKLIPNLIQLTLNKNRLILYDELFIHCQNLIILNLNNNQIDYLPSNIFKGMFKLSYLYLERNNIKSIEYGVFSDLINLVDLRMSKNLIFEIGDKAFESQENLATIDLSGNKLGYISAKMFRNCTLLKLIFFGQNTKLELENRAFSDMLYLSSILLNNNNIKTLPDILFRDSRNLLRMNLQHNKLKTIPNNIFDNFQHLESLYLDNNILETLDRYIFKSLFNLKILTLNANRLRSIDGVLFENLNNIQSLDLSFNQILAIPSTFFAKKVNLIDFSINNNQLDLVGFSPDHMKNCRNIRKLNFANNSISQFPYEIMEVLMTRQTKLKDVRVFLQNNNISEIWYKGPETSITNFPILVYVDISENPIICNCLALNLVPKINTMKDPTTDSKSYVILHYDKLFCAGPPLLANVPINEVDVNELVCPLGKKCSMEKKCDCLYKSATKTVLIICSKSNLTEIPQLLVHELPQNFHFVKWTTVEVHLEDNFLEEAPTEIDGYHNVTELHLQRNGIKSIEWIPPELKVFNLENNKLEQLDDQILNSLNESRIEKLSLANNPWKCDCTSKDFLSYLWTHISMISNATYIRCKKFEKPLVLLDDEEFCPIRSVFTSVLSSVILICFIIAAAIILLYYIYQKEILIWLYARGSCLWLIKEERLDKNKKYDAFVSFAHQDEIFVMDRLVPILELGIPPFKLCVHVRDWIPGEYIATQISNSVRDSRRTLIILSPNFIKSVWGRMEFRAAHTSAMKEGRVRIILIIYGEVNMDQLDEELKAYIKTNTYIEWGDPWFWEKLRYALPKTRNMRKKPSQQEEREGIELQ</sequence>
<feature type="transmembrane region" description="Helical" evidence="11">
    <location>
        <begin position="747"/>
        <end position="769"/>
    </location>
</feature>
<keyword evidence="8 11" id="KW-0472">Membrane</keyword>
<evidence type="ECO:0000256" key="7">
    <source>
        <dbReference type="ARBA" id="ARBA00022989"/>
    </source>
</evidence>
<dbReference type="PROSITE" id="PS50104">
    <property type="entry name" value="TIR"/>
    <property type="match status" value="1"/>
</dbReference>
<evidence type="ECO:0000256" key="11">
    <source>
        <dbReference type="SAM" id="Phobius"/>
    </source>
</evidence>
<evidence type="ECO:0000313" key="13">
    <source>
        <dbReference type="EMBL" id="KAK9882857.1"/>
    </source>
</evidence>
<dbReference type="InterPro" id="IPR026906">
    <property type="entry name" value="LRR_5"/>
</dbReference>
<feature type="domain" description="TIR" evidence="12">
    <location>
        <begin position="796"/>
        <end position="931"/>
    </location>
</feature>
<keyword evidence="10" id="KW-0325">Glycoprotein</keyword>
<dbReference type="InterPro" id="IPR035897">
    <property type="entry name" value="Toll_tir_struct_dom_sf"/>
</dbReference>
<dbReference type="Gene3D" id="3.40.50.10140">
    <property type="entry name" value="Toll/interleukin-1 receptor homology (TIR) domain"/>
    <property type="match status" value="1"/>
</dbReference>
<dbReference type="Gene3D" id="3.80.10.10">
    <property type="entry name" value="Ribonuclease Inhibitor"/>
    <property type="match status" value="4"/>
</dbReference>
<dbReference type="SMART" id="SM00369">
    <property type="entry name" value="LRR_TYP"/>
    <property type="match status" value="10"/>
</dbReference>
<dbReference type="Pfam" id="PF13306">
    <property type="entry name" value="LRR_5"/>
    <property type="match status" value="1"/>
</dbReference>
<reference evidence="13 14" key="1">
    <citation type="submission" date="2023-03" db="EMBL/GenBank/DDBJ databases">
        <title>Genome insight into feeding habits of ladybird beetles.</title>
        <authorList>
            <person name="Li H.-S."/>
            <person name="Huang Y.-H."/>
            <person name="Pang H."/>
        </authorList>
    </citation>
    <scope>NUCLEOTIDE SEQUENCE [LARGE SCALE GENOMIC DNA]</scope>
    <source>
        <strain evidence="13">SYSU_2023b</strain>
        <tissue evidence="13">Whole body</tissue>
    </source>
</reference>
<evidence type="ECO:0000256" key="2">
    <source>
        <dbReference type="ARBA" id="ARBA00009634"/>
    </source>
</evidence>
<comment type="subcellular location">
    <subcellularLocation>
        <location evidence="1">Membrane</location>
        <topology evidence="1">Single-pass type I membrane protein</topology>
    </subcellularLocation>
</comment>
<dbReference type="GO" id="GO:0005886">
    <property type="term" value="C:plasma membrane"/>
    <property type="evidence" value="ECO:0007669"/>
    <property type="project" value="TreeGrafter"/>
</dbReference>
<dbReference type="PROSITE" id="PS51450">
    <property type="entry name" value="LRR"/>
    <property type="match status" value="3"/>
</dbReference>
<dbReference type="EMBL" id="JARQZJ010000085">
    <property type="protein sequence ID" value="KAK9882857.1"/>
    <property type="molecule type" value="Genomic_DNA"/>
</dbReference>
<dbReference type="InterPro" id="IPR001611">
    <property type="entry name" value="Leu-rich_rpt"/>
</dbReference>
<comment type="caution">
    <text evidence="13">The sequence shown here is derived from an EMBL/GenBank/DDBJ whole genome shotgun (WGS) entry which is preliminary data.</text>
</comment>
<dbReference type="Pfam" id="PF01582">
    <property type="entry name" value="TIR"/>
    <property type="match status" value="1"/>
</dbReference>
<keyword evidence="3" id="KW-0433">Leucine-rich repeat</keyword>
<dbReference type="SMART" id="SM00082">
    <property type="entry name" value="LRRCT"/>
    <property type="match status" value="2"/>
</dbReference>
<keyword evidence="5" id="KW-0732">Signal</keyword>
<evidence type="ECO:0000259" key="12">
    <source>
        <dbReference type="PROSITE" id="PS50104"/>
    </source>
</evidence>
<evidence type="ECO:0000256" key="5">
    <source>
        <dbReference type="ARBA" id="ARBA00022729"/>
    </source>
</evidence>
<keyword evidence="6" id="KW-0677">Repeat</keyword>
<accession>A0AAW1USC0</accession>
<evidence type="ECO:0000313" key="14">
    <source>
        <dbReference type="Proteomes" id="UP001431783"/>
    </source>
</evidence>
<dbReference type="InterPro" id="IPR000157">
    <property type="entry name" value="TIR_dom"/>
</dbReference>
<dbReference type="GO" id="GO:0038023">
    <property type="term" value="F:signaling receptor activity"/>
    <property type="evidence" value="ECO:0007669"/>
    <property type="project" value="TreeGrafter"/>
</dbReference>
<dbReference type="PANTHER" id="PTHR24365">
    <property type="entry name" value="TOLL-LIKE RECEPTOR"/>
    <property type="match status" value="1"/>
</dbReference>
<evidence type="ECO:0000256" key="10">
    <source>
        <dbReference type="ARBA" id="ARBA00023180"/>
    </source>
</evidence>
<dbReference type="InterPro" id="IPR032675">
    <property type="entry name" value="LRR_dom_sf"/>
</dbReference>
<evidence type="ECO:0000256" key="9">
    <source>
        <dbReference type="ARBA" id="ARBA00023170"/>
    </source>
</evidence>
<dbReference type="SMART" id="SM00255">
    <property type="entry name" value="TIR"/>
    <property type="match status" value="1"/>
</dbReference>
<evidence type="ECO:0000256" key="1">
    <source>
        <dbReference type="ARBA" id="ARBA00004479"/>
    </source>
</evidence>
<dbReference type="SUPFAM" id="SSF52200">
    <property type="entry name" value="Toll/Interleukin receptor TIR domain"/>
    <property type="match status" value="1"/>
</dbReference>
<evidence type="ECO:0000256" key="8">
    <source>
        <dbReference type="ARBA" id="ARBA00023136"/>
    </source>
</evidence>
<dbReference type="InterPro" id="IPR003591">
    <property type="entry name" value="Leu-rich_rpt_typical-subtyp"/>
</dbReference>
<gene>
    <name evidence="13" type="ORF">WA026_023553</name>
</gene>
<keyword evidence="4 11" id="KW-0812">Transmembrane</keyword>
<protein>
    <recommendedName>
        <fullName evidence="12">TIR domain-containing protein</fullName>
    </recommendedName>
</protein>
<keyword evidence="9" id="KW-0675">Receptor</keyword>
<keyword evidence="7 11" id="KW-1133">Transmembrane helix</keyword>
<keyword evidence="14" id="KW-1185">Reference proteome</keyword>
<organism evidence="13 14">
    <name type="scientific">Henosepilachna vigintioctopunctata</name>
    <dbReference type="NCBI Taxonomy" id="420089"/>
    <lineage>
        <taxon>Eukaryota</taxon>
        <taxon>Metazoa</taxon>
        <taxon>Ecdysozoa</taxon>
        <taxon>Arthropoda</taxon>
        <taxon>Hexapoda</taxon>
        <taxon>Insecta</taxon>
        <taxon>Pterygota</taxon>
        <taxon>Neoptera</taxon>
        <taxon>Endopterygota</taxon>
        <taxon>Coleoptera</taxon>
        <taxon>Polyphaga</taxon>
        <taxon>Cucujiformia</taxon>
        <taxon>Coccinelloidea</taxon>
        <taxon>Coccinellidae</taxon>
        <taxon>Epilachninae</taxon>
        <taxon>Epilachnini</taxon>
        <taxon>Henosepilachna</taxon>
    </lineage>
</organism>
<dbReference type="FunFam" id="3.40.50.10140:FF:000021">
    <property type="entry name" value="Toll receptor 13"/>
    <property type="match status" value="1"/>
</dbReference>
<dbReference type="Proteomes" id="UP001431783">
    <property type="component" value="Unassembled WGS sequence"/>
</dbReference>
<evidence type="ECO:0000256" key="4">
    <source>
        <dbReference type="ARBA" id="ARBA00022692"/>
    </source>
</evidence>
<dbReference type="PANTHER" id="PTHR24365:SF541">
    <property type="entry name" value="PROTEIN TOLL-RELATED"/>
    <property type="match status" value="1"/>
</dbReference>
<evidence type="ECO:0000256" key="6">
    <source>
        <dbReference type="ARBA" id="ARBA00022737"/>
    </source>
</evidence>
<dbReference type="FunFam" id="3.80.10.10:FF:001164">
    <property type="entry name" value="GH01279p"/>
    <property type="match status" value="1"/>
</dbReference>
<proteinExistence type="inferred from homology"/>